<evidence type="ECO:0000256" key="2">
    <source>
        <dbReference type="ARBA" id="ARBA00008072"/>
    </source>
</evidence>
<comment type="caution">
    <text evidence="12">The sequence shown here is derived from an EMBL/GenBank/DDBJ whole genome shotgun (WGS) entry which is preliminary data.</text>
</comment>
<dbReference type="AlphaFoldDB" id="A0A1X1ZAR1"/>
<dbReference type="OrthoDB" id="334894at2"/>
<organism evidence="12 13">
    <name type="scientific">Mycobacterium palustre</name>
    <dbReference type="NCBI Taxonomy" id="153971"/>
    <lineage>
        <taxon>Bacteria</taxon>
        <taxon>Bacillati</taxon>
        <taxon>Actinomycetota</taxon>
        <taxon>Actinomycetes</taxon>
        <taxon>Mycobacteriales</taxon>
        <taxon>Mycobacteriaceae</taxon>
        <taxon>Mycobacterium</taxon>
        <taxon>Mycobacterium simiae complex</taxon>
    </lineage>
</organism>
<comment type="catalytic activity">
    <reaction evidence="8">
        <text>a secondary alcohol + NAD(+) = a ketone + NADH + H(+)</text>
        <dbReference type="Rhea" id="RHEA:10740"/>
        <dbReference type="ChEBI" id="CHEBI:15378"/>
        <dbReference type="ChEBI" id="CHEBI:17087"/>
        <dbReference type="ChEBI" id="CHEBI:35681"/>
        <dbReference type="ChEBI" id="CHEBI:57540"/>
        <dbReference type="ChEBI" id="CHEBI:57945"/>
        <dbReference type="EC" id="1.1.1.1"/>
    </reaction>
</comment>
<dbReference type="GO" id="GO:0004022">
    <property type="term" value="F:alcohol dehydrogenase (NAD+) activity"/>
    <property type="evidence" value="ECO:0007669"/>
    <property type="project" value="UniProtKB-EC"/>
</dbReference>
<evidence type="ECO:0000313" key="13">
    <source>
        <dbReference type="Proteomes" id="UP000193529"/>
    </source>
</evidence>
<dbReference type="GO" id="GO:0046294">
    <property type="term" value="P:formaldehyde catabolic process"/>
    <property type="evidence" value="ECO:0007669"/>
    <property type="project" value="TreeGrafter"/>
</dbReference>
<dbReference type="STRING" id="153971.AWC19_15490"/>
<dbReference type="InterPro" id="IPR036291">
    <property type="entry name" value="NAD(P)-bd_dom_sf"/>
</dbReference>
<comment type="catalytic activity">
    <reaction evidence="9">
        <text>a primary alcohol + NAD(+) = an aldehyde + NADH + H(+)</text>
        <dbReference type="Rhea" id="RHEA:10736"/>
        <dbReference type="ChEBI" id="CHEBI:15378"/>
        <dbReference type="ChEBI" id="CHEBI:15734"/>
        <dbReference type="ChEBI" id="CHEBI:17478"/>
        <dbReference type="ChEBI" id="CHEBI:57540"/>
        <dbReference type="ChEBI" id="CHEBI:57945"/>
        <dbReference type="EC" id="1.1.1.1"/>
    </reaction>
</comment>
<dbReference type="Pfam" id="PF00107">
    <property type="entry name" value="ADH_zinc_N"/>
    <property type="match status" value="1"/>
</dbReference>
<dbReference type="GO" id="GO:0051903">
    <property type="term" value="F:S-(hydroxymethyl)glutathione dehydrogenase [NAD(P)+] activity"/>
    <property type="evidence" value="ECO:0007669"/>
    <property type="project" value="TreeGrafter"/>
</dbReference>
<evidence type="ECO:0000256" key="8">
    <source>
        <dbReference type="ARBA" id="ARBA00049164"/>
    </source>
</evidence>
<evidence type="ECO:0000256" key="5">
    <source>
        <dbReference type="ARBA" id="ARBA00022833"/>
    </source>
</evidence>
<keyword evidence="6" id="KW-0560">Oxidoreductase</keyword>
<keyword evidence="4 10" id="KW-0479">Metal-binding</keyword>
<name>A0A1X1ZAR1_9MYCO</name>
<dbReference type="EC" id="1.1.1.1" evidence="3"/>
<dbReference type="EMBL" id="LQPJ01000124">
    <property type="protein sequence ID" value="ORW20493.1"/>
    <property type="molecule type" value="Genomic_DNA"/>
</dbReference>
<dbReference type="Gene3D" id="3.40.50.720">
    <property type="entry name" value="NAD(P)-binding Rossmann-like Domain"/>
    <property type="match status" value="1"/>
</dbReference>
<reference evidence="12 13" key="1">
    <citation type="submission" date="2016-01" db="EMBL/GenBank/DDBJ databases">
        <title>The new phylogeny of the genus Mycobacterium.</title>
        <authorList>
            <person name="Tarcisio F."/>
            <person name="Conor M."/>
            <person name="Antonella G."/>
            <person name="Elisabetta G."/>
            <person name="Giulia F.S."/>
            <person name="Sara T."/>
            <person name="Anna F."/>
            <person name="Clotilde B."/>
            <person name="Roberto B."/>
            <person name="Veronica D.S."/>
            <person name="Fabio R."/>
            <person name="Monica P."/>
            <person name="Olivier J."/>
            <person name="Enrico T."/>
            <person name="Nicola S."/>
        </authorList>
    </citation>
    <scope>NUCLEOTIDE SEQUENCE [LARGE SCALE GENOMIC DNA]</scope>
    <source>
        <strain evidence="12 13">DSM 44572</strain>
    </source>
</reference>
<evidence type="ECO:0000259" key="11">
    <source>
        <dbReference type="SMART" id="SM00829"/>
    </source>
</evidence>
<evidence type="ECO:0000313" key="12">
    <source>
        <dbReference type="EMBL" id="ORW20493.1"/>
    </source>
</evidence>
<keyword evidence="5 10" id="KW-0862">Zinc</keyword>
<sequence>MKTTAAVLWEVGQKWSVEDVELDDPLPGEVRVRLAASGLCHSDDHGVKGDMPIGLPIVGGHEGAGVVEEVGAGVTRLKPGDHVVMAFMPACGHCRWCASGDSVLCDYGAVIMAGMPIVDGKPRTHARGQGLARMSLLGTFSPYAVVHQDSCVKIDDDIPLELASLVGCGVATGFGAAVNRAQVGPGDTVVVVGCGGVGSSAIQGSRIAGAEVIVAVDPVPFRRQQAELLGATHSVASMEEAMPLVTELTRGVMADKTIMTASLMSGDMLMPLMLLTRKGGRACLTSVAPPSVTNVDVVLVDVILSQKEIVGNVFGGCNPHADLPRLLSLYKRGELKLKELITKTYRLEQVNDGYDDLLSGTIMRGMITF</sequence>
<dbReference type="RefSeq" id="WP_085079874.1">
    <property type="nucleotide sequence ID" value="NZ_LQPJ01000124.1"/>
</dbReference>
<evidence type="ECO:0000256" key="10">
    <source>
        <dbReference type="RuleBase" id="RU361277"/>
    </source>
</evidence>
<gene>
    <name evidence="12" type="ORF">AWC19_15490</name>
</gene>
<dbReference type="SMART" id="SM00829">
    <property type="entry name" value="PKS_ER"/>
    <property type="match status" value="1"/>
</dbReference>
<evidence type="ECO:0000256" key="1">
    <source>
        <dbReference type="ARBA" id="ARBA00001947"/>
    </source>
</evidence>
<evidence type="ECO:0000256" key="7">
    <source>
        <dbReference type="ARBA" id="ARBA00023027"/>
    </source>
</evidence>
<dbReference type="SUPFAM" id="SSF51735">
    <property type="entry name" value="NAD(P)-binding Rossmann-fold domains"/>
    <property type="match status" value="1"/>
</dbReference>
<dbReference type="InterPro" id="IPR002328">
    <property type="entry name" value="ADH_Zn_CS"/>
</dbReference>
<evidence type="ECO:0000256" key="6">
    <source>
        <dbReference type="ARBA" id="ARBA00023002"/>
    </source>
</evidence>
<keyword evidence="7" id="KW-0520">NAD</keyword>
<accession>A0A1X1ZAR1</accession>
<dbReference type="Pfam" id="PF08240">
    <property type="entry name" value="ADH_N"/>
    <property type="match status" value="1"/>
</dbReference>
<comment type="similarity">
    <text evidence="2 10">Belongs to the zinc-containing alcohol dehydrogenase family.</text>
</comment>
<evidence type="ECO:0000256" key="4">
    <source>
        <dbReference type="ARBA" id="ARBA00022723"/>
    </source>
</evidence>
<dbReference type="InterPro" id="IPR020843">
    <property type="entry name" value="ER"/>
</dbReference>
<keyword evidence="13" id="KW-1185">Reference proteome</keyword>
<evidence type="ECO:0000256" key="3">
    <source>
        <dbReference type="ARBA" id="ARBA00013190"/>
    </source>
</evidence>
<dbReference type="PANTHER" id="PTHR43880">
    <property type="entry name" value="ALCOHOL DEHYDROGENASE"/>
    <property type="match status" value="1"/>
</dbReference>
<dbReference type="GO" id="GO:0008270">
    <property type="term" value="F:zinc ion binding"/>
    <property type="evidence" value="ECO:0007669"/>
    <property type="project" value="InterPro"/>
</dbReference>
<dbReference type="SUPFAM" id="SSF50129">
    <property type="entry name" value="GroES-like"/>
    <property type="match status" value="2"/>
</dbReference>
<comment type="cofactor">
    <cofactor evidence="1 10">
        <name>Zn(2+)</name>
        <dbReference type="ChEBI" id="CHEBI:29105"/>
    </cofactor>
</comment>
<protein>
    <recommendedName>
        <fullName evidence="3">alcohol dehydrogenase</fullName>
        <ecNumber evidence="3">1.1.1.1</ecNumber>
    </recommendedName>
</protein>
<dbReference type="CDD" id="cd08279">
    <property type="entry name" value="Zn_ADH_class_III"/>
    <property type="match status" value="1"/>
</dbReference>
<proteinExistence type="inferred from homology"/>
<dbReference type="NCBIfam" id="TIGR03989">
    <property type="entry name" value="Rxyl_3153"/>
    <property type="match status" value="1"/>
</dbReference>
<dbReference type="InterPro" id="IPR013149">
    <property type="entry name" value="ADH-like_C"/>
</dbReference>
<dbReference type="InterPro" id="IPR011032">
    <property type="entry name" value="GroES-like_sf"/>
</dbReference>
<dbReference type="InterPro" id="IPR023921">
    <property type="entry name" value="ADH_Zn_actinomycetes"/>
</dbReference>
<feature type="domain" description="Enoyl reductase (ER)" evidence="11">
    <location>
        <begin position="12"/>
        <end position="369"/>
    </location>
</feature>
<dbReference type="Gene3D" id="3.90.180.10">
    <property type="entry name" value="Medium-chain alcohol dehydrogenases, catalytic domain"/>
    <property type="match status" value="1"/>
</dbReference>
<dbReference type="PANTHER" id="PTHR43880:SF12">
    <property type="entry name" value="ALCOHOL DEHYDROGENASE CLASS-3"/>
    <property type="match status" value="1"/>
</dbReference>
<dbReference type="Proteomes" id="UP000193529">
    <property type="component" value="Unassembled WGS sequence"/>
</dbReference>
<evidence type="ECO:0000256" key="9">
    <source>
        <dbReference type="ARBA" id="ARBA00049243"/>
    </source>
</evidence>
<dbReference type="GO" id="GO:0005829">
    <property type="term" value="C:cytosol"/>
    <property type="evidence" value="ECO:0007669"/>
    <property type="project" value="TreeGrafter"/>
</dbReference>
<dbReference type="PROSITE" id="PS00059">
    <property type="entry name" value="ADH_ZINC"/>
    <property type="match status" value="1"/>
</dbReference>
<dbReference type="InterPro" id="IPR013154">
    <property type="entry name" value="ADH-like_N"/>
</dbReference>